<dbReference type="Proteomes" id="UP000193144">
    <property type="component" value="Unassembled WGS sequence"/>
</dbReference>
<evidence type="ECO:0000313" key="3">
    <source>
        <dbReference type="Proteomes" id="UP000193144"/>
    </source>
</evidence>
<gene>
    <name evidence="2" type="ORF">BCR34DRAFT_647526</name>
</gene>
<protein>
    <submittedName>
        <fullName evidence="2">Uncharacterized protein</fullName>
    </submittedName>
</protein>
<reference evidence="2 3" key="1">
    <citation type="submission" date="2016-07" db="EMBL/GenBank/DDBJ databases">
        <title>Pervasive Adenine N6-methylation of Active Genes in Fungi.</title>
        <authorList>
            <consortium name="DOE Joint Genome Institute"/>
            <person name="Mondo S.J."/>
            <person name="Dannebaum R.O."/>
            <person name="Kuo R.C."/>
            <person name="Labutti K."/>
            <person name="Haridas S."/>
            <person name="Kuo A."/>
            <person name="Salamov A."/>
            <person name="Ahrendt S.R."/>
            <person name="Lipzen A."/>
            <person name="Sullivan W."/>
            <person name="Andreopoulos W.B."/>
            <person name="Clum A."/>
            <person name="Lindquist E."/>
            <person name="Daum C."/>
            <person name="Ramamoorthy G.K."/>
            <person name="Gryganskyi A."/>
            <person name="Culley D."/>
            <person name="Magnuson J.K."/>
            <person name="James T.Y."/>
            <person name="O'Malley M.A."/>
            <person name="Stajich J.E."/>
            <person name="Spatafora J.W."/>
            <person name="Visel A."/>
            <person name="Grigoriev I.V."/>
        </authorList>
    </citation>
    <scope>NUCLEOTIDE SEQUENCE [LARGE SCALE GENOMIC DNA]</scope>
    <source>
        <strain evidence="2 3">CBS 115471</strain>
    </source>
</reference>
<dbReference type="AlphaFoldDB" id="A0A1Y1ZUK5"/>
<dbReference type="EMBL" id="MCFA01000037">
    <property type="protein sequence ID" value="ORY13939.1"/>
    <property type="molecule type" value="Genomic_DNA"/>
</dbReference>
<feature type="non-terminal residue" evidence="2">
    <location>
        <position position="1"/>
    </location>
</feature>
<sequence length="273" mass="30513">RASSGAHNNLTQVFSSPPHPPSPPRLKDSSTMTSSQPFPQALLIAFTSTVCHSNCANPRTRCARASRRNSPFSAGHSNKCSLLARKPRVASSRMRYVCNPDILDLRLRQRKNYGRIYYAYCGQEGRNLRREVNDELTDLFNRVKEIVAANMTEPTGLVPPVDLLSFEVDVCIQPCAYKLVNCNECNRTQQPSGLCHLSRVAGFAMLHRLQEIENMARERGITGEPQQEGIEHLENCKRYADAIAAGMATGAGRTAFLLIRSSRYDYLQHSDIN</sequence>
<feature type="compositionally biased region" description="Polar residues" evidence="1">
    <location>
        <begin position="1"/>
        <end position="14"/>
    </location>
</feature>
<evidence type="ECO:0000313" key="2">
    <source>
        <dbReference type="EMBL" id="ORY13939.1"/>
    </source>
</evidence>
<evidence type="ECO:0000256" key="1">
    <source>
        <dbReference type="SAM" id="MobiDB-lite"/>
    </source>
</evidence>
<proteinExistence type="predicted"/>
<feature type="region of interest" description="Disordered" evidence="1">
    <location>
        <begin position="1"/>
        <end position="34"/>
    </location>
</feature>
<organism evidence="2 3">
    <name type="scientific">Clohesyomyces aquaticus</name>
    <dbReference type="NCBI Taxonomy" id="1231657"/>
    <lineage>
        <taxon>Eukaryota</taxon>
        <taxon>Fungi</taxon>
        <taxon>Dikarya</taxon>
        <taxon>Ascomycota</taxon>
        <taxon>Pezizomycotina</taxon>
        <taxon>Dothideomycetes</taxon>
        <taxon>Pleosporomycetidae</taxon>
        <taxon>Pleosporales</taxon>
        <taxon>Lindgomycetaceae</taxon>
        <taxon>Clohesyomyces</taxon>
    </lineage>
</organism>
<keyword evidence="3" id="KW-1185">Reference proteome</keyword>
<accession>A0A1Y1ZUK5</accession>
<comment type="caution">
    <text evidence="2">The sequence shown here is derived from an EMBL/GenBank/DDBJ whole genome shotgun (WGS) entry which is preliminary data.</text>
</comment>
<name>A0A1Y1ZUK5_9PLEO</name>